<dbReference type="EMBL" id="OP880253">
    <property type="protein sequence ID" value="WAE39609.1"/>
    <property type="molecule type" value="Genomic_DNA"/>
</dbReference>
<sequence length="144" mass="16411">MFIEGGKKYLDVIVDCIREELDSANKNIPVFVQHFLRPSDTGRVPFISVILDRIDRNSTTIGRALQLANIYYLITLVEKYKEETLFTDLPTIEDALMKVQGRLPQETESASIISIEVAYEEIGNLVLQASQISFVVEATLEYFY</sequence>
<protein>
    <submittedName>
        <fullName evidence="1">Uncharacterized protein</fullName>
    </submittedName>
</protein>
<gene>
    <name evidence="1" type="ORF">FHOMOCKG_00081</name>
</gene>
<evidence type="ECO:0000313" key="1">
    <source>
        <dbReference type="EMBL" id="WAE39609.1"/>
    </source>
</evidence>
<reference evidence="1 2" key="1">
    <citation type="submission" date="2022-10" db="EMBL/GenBank/DDBJ databases">
        <title>Evolutionary Diversification of Methanotrophic Ca. Methanophagales (ANME-1) and Their Expansive Virome.</title>
        <authorList>
            <person name="Laso-Perez R."/>
            <person name="Wu F."/>
            <person name="Cremiere A."/>
            <person name="Speth D.R."/>
            <person name="Magyar J.S."/>
            <person name="Krupovic M."/>
            <person name="Orphan V.J."/>
        </authorList>
    </citation>
    <scope>NUCLEOTIDE SEQUENCE [LARGE SCALE GENOMIC DNA]</scope>
</reference>
<accession>A0A9E9A633</accession>
<dbReference type="Proteomes" id="UP001156237">
    <property type="component" value="Segment"/>
</dbReference>
<proteinExistence type="predicted"/>
<organism evidence="1 2">
    <name type="scientific">Methanophagales virus GBV302</name>
    <dbReference type="NCBI Taxonomy" id="2999281"/>
    <lineage>
        <taxon>Viruses</taxon>
        <taxon>Duplodnaviria</taxon>
        <taxon>Heunggongvirae</taxon>
        <taxon>Uroviricota</taxon>
        <taxon>Caudoviricetes</taxon>
        <taxon>Nakonvirales</taxon>
        <taxon>Ekchuahviridae</taxon>
        <taxon>Kukulkanvirus</taxon>
        <taxon>Kukulkanvirus mexicoense</taxon>
    </lineage>
</organism>
<evidence type="ECO:0000313" key="2">
    <source>
        <dbReference type="Proteomes" id="UP001156237"/>
    </source>
</evidence>
<keyword evidence="2" id="KW-1185">Reference proteome</keyword>
<name>A0A9E9A633_9CAUD</name>